<dbReference type="InterPro" id="IPR004007">
    <property type="entry name" value="DhaL_dom"/>
</dbReference>
<dbReference type="Proteomes" id="UP000722989">
    <property type="component" value="Unassembled WGS sequence"/>
</dbReference>
<evidence type="ECO:0000313" key="3">
    <source>
        <dbReference type="Proteomes" id="UP000722989"/>
    </source>
</evidence>
<proteinExistence type="predicted"/>
<accession>A0ABX0XQA6</accession>
<dbReference type="Gene3D" id="1.25.40.340">
    <property type="match status" value="1"/>
</dbReference>
<gene>
    <name evidence="2" type="ORF">HC031_00275</name>
</gene>
<reference evidence="2 3" key="1">
    <citation type="submission" date="2020-03" db="EMBL/GenBank/DDBJ databases">
        <title>WGS of the type strain of Planosporangium spp.</title>
        <authorList>
            <person name="Thawai C."/>
        </authorList>
    </citation>
    <scope>NUCLEOTIDE SEQUENCE [LARGE SCALE GENOMIC DNA]</scope>
    <source>
        <strain evidence="2 3">TBRC 5610</strain>
    </source>
</reference>
<name>A0ABX0XQA6_9ACTN</name>
<dbReference type="RefSeq" id="WP_167923073.1">
    <property type="nucleotide sequence ID" value="NZ_JAATVY010000001.1"/>
</dbReference>
<evidence type="ECO:0000313" key="2">
    <source>
        <dbReference type="EMBL" id="NJC68159.1"/>
    </source>
</evidence>
<dbReference type="PANTHER" id="PTHR33434:SF4">
    <property type="entry name" value="PHOSPHATASE PROTEIN"/>
    <property type="match status" value="1"/>
</dbReference>
<evidence type="ECO:0000259" key="1">
    <source>
        <dbReference type="PROSITE" id="PS51480"/>
    </source>
</evidence>
<dbReference type="SUPFAM" id="SSF101473">
    <property type="entry name" value="DhaL-like"/>
    <property type="match status" value="1"/>
</dbReference>
<dbReference type="NCBIfam" id="TIGR03599">
    <property type="entry name" value="YloV"/>
    <property type="match status" value="1"/>
</dbReference>
<dbReference type="InterPro" id="IPR050270">
    <property type="entry name" value="DegV_domain_contain"/>
</dbReference>
<dbReference type="SMART" id="SM01121">
    <property type="entry name" value="Dak1_2"/>
    <property type="match status" value="1"/>
</dbReference>
<dbReference type="Pfam" id="PF13684">
    <property type="entry name" value="FakA-like_C"/>
    <property type="match status" value="1"/>
</dbReference>
<organism evidence="2 3">
    <name type="scientific">Planosporangium thailandense</name>
    <dbReference type="NCBI Taxonomy" id="765197"/>
    <lineage>
        <taxon>Bacteria</taxon>
        <taxon>Bacillati</taxon>
        <taxon>Actinomycetota</taxon>
        <taxon>Actinomycetes</taxon>
        <taxon>Micromonosporales</taxon>
        <taxon>Micromonosporaceae</taxon>
        <taxon>Planosporangium</taxon>
    </lineage>
</organism>
<dbReference type="InterPro" id="IPR036117">
    <property type="entry name" value="DhaL_dom_sf"/>
</dbReference>
<dbReference type="InterPro" id="IPR048394">
    <property type="entry name" value="FakA-like_M"/>
</dbReference>
<comment type="caution">
    <text evidence="2">The sequence shown here is derived from an EMBL/GenBank/DDBJ whole genome shotgun (WGS) entry which is preliminary data.</text>
</comment>
<dbReference type="InterPro" id="IPR033470">
    <property type="entry name" value="FakA-like_C"/>
</dbReference>
<keyword evidence="3" id="KW-1185">Reference proteome</keyword>
<dbReference type="PROSITE" id="PS51480">
    <property type="entry name" value="DHAL"/>
    <property type="match status" value="1"/>
</dbReference>
<dbReference type="EMBL" id="JAATVY010000001">
    <property type="protein sequence ID" value="NJC68159.1"/>
    <property type="molecule type" value="Genomic_DNA"/>
</dbReference>
<dbReference type="PANTHER" id="PTHR33434">
    <property type="entry name" value="DEGV DOMAIN-CONTAINING PROTEIN DR_1986-RELATED"/>
    <property type="match status" value="1"/>
</dbReference>
<sequence>MPETLDAAVVRDWCAAGLERLRQHQHEIDALNVYPVPDGDTGTNLVLTVAAGYTALADADGAAALSGALDGATASAAPLGRILRSLARGALLGARGNSGVILSQMFGGMAESLAQASDAGGRALAAALDRAAVSARAAVSEPVEGTILTVARAAADAALAVDGDDVVAVARAARESAREALARTPQQLPALARAGVVDAGGRGLVVLLDALVEVVTGGARPDPGAADTVPAPPMAPARTAAQRETGSGEYDYEVQYLLDAPAEAVDRLRHVLGRLGDSVVVVGAPAGETTDRTWNVHVHVNDVGAAIEAGIEAGRPYRISVLRFDDQMRPDGMRHDGMRHDGMRHDEMRPDGMRHDEMRKAPAPAPTPVAAVDMAAEVDAVLPVPLIDPVGPADERPPQSGRAVVVVCDGDGSAELFAAEGATVVRRHPDGAAPSTGEILDTIRATGAGSVVVMPNDPNVIAAATAAAEEARAEGIRAGVVPTRSPVQALAALAVRDPDRRFEDDIIAMAESAGACRYAEVTTASRDALTVAGLCRRGDVLALVQGEVTLIGQDLVDTCRRLLDRLLAAGGEMVTLLTGDRVPEDLVGILTEHVGREWPFVEVHCYRGGQPHYPLLVGVE</sequence>
<dbReference type="Pfam" id="PF02734">
    <property type="entry name" value="Dak2"/>
    <property type="match status" value="1"/>
</dbReference>
<feature type="domain" description="DhaL" evidence="1">
    <location>
        <begin position="8"/>
        <end position="213"/>
    </location>
</feature>
<dbReference type="InterPro" id="IPR019986">
    <property type="entry name" value="YloV-like"/>
</dbReference>
<dbReference type="SMART" id="SM01120">
    <property type="entry name" value="Dak2"/>
    <property type="match status" value="1"/>
</dbReference>
<dbReference type="Pfam" id="PF21645">
    <property type="entry name" value="FakA-like_M"/>
    <property type="match status" value="1"/>
</dbReference>
<protein>
    <submittedName>
        <fullName evidence="2">DAK2 domain-containing protein</fullName>
    </submittedName>
</protein>